<dbReference type="GO" id="GO:0006351">
    <property type="term" value="P:DNA-templated transcription"/>
    <property type="evidence" value="ECO:0007669"/>
    <property type="project" value="TreeGrafter"/>
</dbReference>
<proteinExistence type="inferred from homology"/>
<dbReference type="CDD" id="cd08432">
    <property type="entry name" value="PBP2_GcdR_TrpI_HvrB_AmpR_like"/>
    <property type="match status" value="1"/>
</dbReference>
<dbReference type="InterPro" id="IPR036390">
    <property type="entry name" value="WH_DNA-bd_sf"/>
</dbReference>
<evidence type="ECO:0000256" key="1">
    <source>
        <dbReference type="ARBA" id="ARBA00009437"/>
    </source>
</evidence>
<evidence type="ECO:0000256" key="3">
    <source>
        <dbReference type="ARBA" id="ARBA00023125"/>
    </source>
</evidence>
<dbReference type="InterPro" id="IPR000847">
    <property type="entry name" value="LysR_HTH_N"/>
</dbReference>
<name>A0A8S8XC35_9PROT</name>
<reference evidence="6" key="1">
    <citation type="submission" date="2021-02" db="EMBL/GenBank/DDBJ databases">
        <title>Genome sequence of Rhodospirillales sp. strain TMPK1 isolated from soil.</title>
        <authorList>
            <person name="Nakai R."/>
            <person name="Kusada H."/>
            <person name="Tamaki H."/>
        </authorList>
    </citation>
    <scope>NUCLEOTIDE SEQUENCE</scope>
    <source>
        <strain evidence="6">TMPK1</strain>
    </source>
</reference>
<keyword evidence="4" id="KW-0804">Transcription</keyword>
<dbReference type="PROSITE" id="PS50931">
    <property type="entry name" value="HTH_LYSR"/>
    <property type="match status" value="1"/>
</dbReference>
<dbReference type="InterPro" id="IPR005119">
    <property type="entry name" value="LysR_subst-bd"/>
</dbReference>
<dbReference type="Gene3D" id="1.10.10.10">
    <property type="entry name" value="Winged helix-like DNA-binding domain superfamily/Winged helix DNA-binding domain"/>
    <property type="match status" value="1"/>
</dbReference>
<dbReference type="EMBL" id="BOPV01000001">
    <property type="protein sequence ID" value="GIL38800.1"/>
    <property type="molecule type" value="Genomic_DNA"/>
</dbReference>
<dbReference type="SUPFAM" id="SSF53850">
    <property type="entry name" value="Periplasmic binding protein-like II"/>
    <property type="match status" value="1"/>
</dbReference>
<dbReference type="NCBIfam" id="NF008352">
    <property type="entry name" value="PRK11139.1"/>
    <property type="match status" value="1"/>
</dbReference>
<evidence type="ECO:0000256" key="4">
    <source>
        <dbReference type="ARBA" id="ARBA00023163"/>
    </source>
</evidence>
<dbReference type="PANTHER" id="PTHR30537:SF74">
    <property type="entry name" value="HTH-TYPE TRANSCRIPTIONAL REGULATOR TRPI"/>
    <property type="match status" value="1"/>
</dbReference>
<dbReference type="PANTHER" id="PTHR30537">
    <property type="entry name" value="HTH-TYPE TRANSCRIPTIONAL REGULATOR"/>
    <property type="match status" value="1"/>
</dbReference>
<comment type="caution">
    <text evidence="6">The sequence shown here is derived from an EMBL/GenBank/DDBJ whole genome shotgun (WGS) entry which is preliminary data.</text>
</comment>
<gene>
    <name evidence="6" type="ORF">TMPK1_10370</name>
</gene>
<dbReference type="Pfam" id="PF00126">
    <property type="entry name" value="HTH_1"/>
    <property type="match status" value="1"/>
</dbReference>
<dbReference type="Gene3D" id="3.40.190.10">
    <property type="entry name" value="Periplasmic binding protein-like II"/>
    <property type="match status" value="2"/>
</dbReference>
<accession>A0A8S8XC35</accession>
<evidence type="ECO:0000313" key="7">
    <source>
        <dbReference type="Proteomes" id="UP000681075"/>
    </source>
</evidence>
<keyword evidence="2" id="KW-0805">Transcription regulation</keyword>
<evidence type="ECO:0000256" key="2">
    <source>
        <dbReference type="ARBA" id="ARBA00023015"/>
    </source>
</evidence>
<evidence type="ECO:0000259" key="5">
    <source>
        <dbReference type="PROSITE" id="PS50931"/>
    </source>
</evidence>
<feature type="domain" description="HTH lysR-type" evidence="5">
    <location>
        <begin position="6"/>
        <end position="63"/>
    </location>
</feature>
<keyword evidence="7" id="KW-1185">Reference proteome</keyword>
<dbReference type="FunFam" id="3.40.190.10:FF:000017">
    <property type="entry name" value="Glycine cleavage system transcriptional activator"/>
    <property type="match status" value="1"/>
</dbReference>
<dbReference type="Proteomes" id="UP000681075">
    <property type="component" value="Unassembled WGS sequence"/>
</dbReference>
<comment type="similarity">
    <text evidence="1">Belongs to the LysR transcriptional regulatory family.</text>
</comment>
<dbReference type="RefSeq" id="WP_420241858.1">
    <property type="nucleotide sequence ID" value="NZ_BOPV01000001.1"/>
</dbReference>
<dbReference type="GO" id="GO:0003700">
    <property type="term" value="F:DNA-binding transcription factor activity"/>
    <property type="evidence" value="ECO:0007669"/>
    <property type="project" value="InterPro"/>
</dbReference>
<dbReference type="SUPFAM" id="SSF46785">
    <property type="entry name" value="Winged helix' DNA-binding domain"/>
    <property type="match status" value="1"/>
</dbReference>
<keyword evidence="3 6" id="KW-0238">DNA-binding</keyword>
<dbReference type="InterPro" id="IPR058163">
    <property type="entry name" value="LysR-type_TF_proteobact-type"/>
</dbReference>
<dbReference type="GO" id="GO:0043565">
    <property type="term" value="F:sequence-specific DNA binding"/>
    <property type="evidence" value="ECO:0007669"/>
    <property type="project" value="TreeGrafter"/>
</dbReference>
<evidence type="ECO:0000313" key="6">
    <source>
        <dbReference type="EMBL" id="GIL38800.1"/>
    </source>
</evidence>
<dbReference type="InterPro" id="IPR036388">
    <property type="entry name" value="WH-like_DNA-bd_sf"/>
</dbReference>
<sequence>MARRLPPLATLRAFEAAVRLGGATQAAGELHVTHGAISRQLQSLETWLGAQLFVRRGRRLAPTEAAQRFAQSIGDAFDDVEAAASRLRAADTPTPLAIDALPTFAMRWLIPRLPRFQRAHPDIELRLATSDAKLSRTLAGIDVAIRRGPERWQGFRAAQFLGEREVPVASPALLKRTPIRKPSDLAKHVLLEAETRAQDWTHWLEEAGVPNLQPRGRQRFTHYYLALQAATDGLGVALGGLPLLDEEIAQGRLVAPLAKPALEVRGYWWVTARPDDPVIATFINWLEEEGKRAA</sequence>
<dbReference type="PRINTS" id="PR00039">
    <property type="entry name" value="HTHLYSR"/>
</dbReference>
<dbReference type="Pfam" id="PF03466">
    <property type="entry name" value="LysR_substrate"/>
    <property type="match status" value="1"/>
</dbReference>
<organism evidence="6 7">
    <name type="scientific">Roseiterribacter gracilis</name>
    <dbReference type="NCBI Taxonomy" id="2812848"/>
    <lineage>
        <taxon>Bacteria</taxon>
        <taxon>Pseudomonadati</taxon>
        <taxon>Pseudomonadota</taxon>
        <taxon>Alphaproteobacteria</taxon>
        <taxon>Rhodospirillales</taxon>
        <taxon>Roseiterribacteraceae</taxon>
        <taxon>Roseiterribacter</taxon>
    </lineage>
</organism>
<protein>
    <submittedName>
        <fullName evidence="6">DNA-binding transcriptional activator GcvA</fullName>
    </submittedName>
</protein>
<dbReference type="AlphaFoldDB" id="A0A8S8XC35"/>